<gene>
    <name evidence="2" type="ORF">LZC95_32400</name>
</gene>
<proteinExistence type="predicted"/>
<dbReference type="InterPro" id="IPR006099">
    <property type="entry name" value="MeMalonylCoA_mutase_a/b_cat"/>
</dbReference>
<dbReference type="InterPro" id="IPR016176">
    <property type="entry name" value="Cbl-dep_enz_cat"/>
</dbReference>
<reference evidence="2 3" key="1">
    <citation type="submission" date="2021-12" db="EMBL/GenBank/DDBJ databases">
        <title>Discovery of the Pendulisporaceae a myxobacterial family with distinct sporulation behavior and unique specialized metabolism.</title>
        <authorList>
            <person name="Garcia R."/>
            <person name="Popoff A."/>
            <person name="Bader C.D."/>
            <person name="Loehr J."/>
            <person name="Walesch S."/>
            <person name="Walt C."/>
            <person name="Boldt J."/>
            <person name="Bunk B."/>
            <person name="Haeckl F.J.F.P.J."/>
            <person name="Gunesch A.P."/>
            <person name="Birkelbach J."/>
            <person name="Nuebel U."/>
            <person name="Pietschmann T."/>
            <person name="Bach T."/>
            <person name="Mueller R."/>
        </authorList>
    </citation>
    <scope>NUCLEOTIDE SEQUENCE [LARGE SCALE GENOMIC DNA]</scope>
    <source>
        <strain evidence="2 3">MSr12523</strain>
    </source>
</reference>
<dbReference type="Proteomes" id="UP001379533">
    <property type="component" value="Chromosome"/>
</dbReference>
<keyword evidence="3" id="KW-1185">Reference proteome</keyword>
<dbReference type="Gene3D" id="3.20.20.240">
    <property type="entry name" value="Methylmalonyl-CoA mutase"/>
    <property type="match status" value="1"/>
</dbReference>
<dbReference type="EMBL" id="CP089982">
    <property type="protein sequence ID" value="WXA91144.1"/>
    <property type="molecule type" value="Genomic_DNA"/>
</dbReference>
<evidence type="ECO:0000259" key="1">
    <source>
        <dbReference type="Pfam" id="PF01642"/>
    </source>
</evidence>
<organism evidence="2 3">
    <name type="scientific">Pendulispora brunnea</name>
    <dbReference type="NCBI Taxonomy" id="2905690"/>
    <lineage>
        <taxon>Bacteria</taxon>
        <taxon>Pseudomonadati</taxon>
        <taxon>Myxococcota</taxon>
        <taxon>Myxococcia</taxon>
        <taxon>Myxococcales</taxon>
        <taxon>Sorangiineae</taxon>
        <taxon>Pendulisporaceae</taxon>
        <taxon>Pendulispora</taxon>
    </lineage>
</organism>
<evidence type="ECO:0000313" key="2">
    <source>
        <dbReference type="EMBL" id="WXA91144.1"/>
    </source>
</evidence>
<feature type="domain" description="Methylmalonyl-CoA mutase alpha/beta chain catalytic" evidence="1">
    <location>
        <begin position="122"/>
        <end position="371"/>
    </location>
</feature>
<name>A0ABZ2JZB3_9BACT</name>
<dbReference type="Pfam" id="PF01642">
    <property type="entry name" value="MM_CoA_mutase"/>
    <property type="match status" value="1"/>
</dbReference>
<dbReference type="PANTHER" id="PTHR48101:SF4">
    <property type="entry name" value="METHYLMALONYL-COA MUTASE, MITOCHONDRIAL"/>
    <property type="match status" value="1"/>
</dbReference>
<dbReference type="PANTHER" id="PTHR48101">
    <property type="entry name" value="METHYLMALONYL-COA MUTASE, MITOCHONDRIAL-RELATED"/>
    <property type="match status" value="1"/>
</dbReference>
<dbReference type="SUPFAM" id="SSF51703">
    <property type="entry name" value="Cobalamin (vitamin B12)-dependent enzymes"/>
    <property type="match status" value="1"/>
</dbReference>
<dbReference type="Gene3D" id="3.40.50.280">
    <property type="entry name" value="Cobalamin-binding domain"/>
    <property type="match status" value="1"/>
</dbReference>
<evidence type="ECO:0000313" key="3">
    <source>
        <dbReference type="Proteomes" id="UP001379533"/>
    </source>
</evidence>
<protein>
    <submittedName>
        <fullName evidence="2">Methylmalonyl-CoA mutase family protein</fullName>
    </submittedName>
</protein>
<sequence length="490" mass="51895">MPLSPAKPVTISDWRKLVEKELAGKPFDKVLVHQALEGLSVAPLYTERPDHRLPPPQGKLWGGGAFRICMRHPAGVDVATLVADVAQGADALWIAGGKIPDGALEREELKNTSFVLDENVLSTLAYHEAGADAADEIAIALSLAVRSLEADGTSKPIVQIAVGRDTFVELCKVRALRVCWQKLLAAAGVREMPLVHAVCSSRTLTVRDPWVNMLRVTTQVFSAVLGGADLVTPIAFDTAFGGVPSALGHRVARNTGLVLREESFLGKVADAAGGSYYFETVTDTLAREAWNRFRAIEREGGIAEAERSGRLAAKFEANWKAQLKAIATRKMPILGVSEFANLRERLPHPTPPPGDAGTHRDAAVFEELRARAEAAGHPPEALLLTLGSFAESRPRAGFAAGFFAAGGISSRESAQDEKAAIVCLCGTDDAYAAEAAERAKKLKAAGCARVLLAGRPGALEASLRDAGIDGFIYVGCDAVAILSALLDGAS</sequence>
<dbReference type="RefSeq" id="WP_394841765.1">
    <property type="nucleotide sequence ID" value="NZ_CP089982.1"/>
</dbReference>
<accession>A0ABZ2JZB3</accession>